<dbReference type="EMBL" id="QGKX02001521">
    <property type="protein sequence ID" value="KAF3509328.1"/>
    <property type="molecule type" value="Genomic_DNA"/>
</dbReference>
<comment type="caution">
    <text evidence="1">The sequence shown here is derived from an EMBL/GenBank/DDBJ whole genome shotgun (WGS) entry which is preliminary data.</text>
</comment>
<reference evidence="1" key="1">
    <citation type="submission" date="2019-12" db="EMBL/GenBank/DDBJ databases">
        <title>Genome sequencing and annotation of Brassica cretica.</title>
        <authorList>
            <person name="Studholme D.J."/>
            <person name="Sarris P."/>
        </authorList>
    </citation>
    <scope>NUCLEOTIDE SEQUENCE</scope>
    <source>
        <strain evidence="1">PFS-109/04</strain>
        <tissue evidence="1">Leaf</tissue>
    </source>
</reference>
<name>A0A8S9NWH7_BRACR</name>
<gene>
    <name evidence="1" type="ORF">F2Q69_00004523</name>
</gene>
<accession>A0A8S9NWH7</accession>
<organism evidence="1 2">
    <name type="scientific">Brassica cretica</name>
    <name type="common">Mustard</name>
    <dbReference type="NCBI Taxonomy" id="69181"/>
    <lineage>
        <taxon>Eukaryota</taxon>
        <taxon>Viridiplantae</taxon>
        <taxon>Streptophyta</taxon>
        <taxon>Embryophyta</taxon>
        <taxon>Tracheophyta</taxon>
        <taxon>Spermatophyta</taxon>
        <taxon>Magnoliopsida</taxon>
        <taxon>eudicotyledons</taxon>
        <taxon>Gunneridae</taxon>
        <taxon>Pentapetalae</taxon>
        <taxon>rosids</taxon>
        <taxon>malvids</taxon>
        <taxon>Brassicales</taxon>
        <taxon>Brassicaceae</taxon>
        <taxon>Brassiceae</taxon>
        <taxon>Brassica</taxon>
    </lineage>
</organism>
<evidence type="ECO:0000313" key="2">
    <source>
        <dbReference type="Proteomes" id="UP000712600"/>
    </source>
</evidence>
<protein>
    <submittedName>
        <fullName evidence="1">Uncharacterized protein</fullName>
    </submittedName>
</protein>
<dbReference type="Proteomes" id="UP000712600">
    <property type="component" value="Unassembled WGS sequence"/>
</dbReference>
<dbReference type="AlphaFoldDB" id="A0A8S9NWH7"/>
<sequence>MILFKVKCKVSGFWTDSNPNELKIDRCDDKTGACNEIDRGRGRAQDSPWLSSGFTIAELKVAAMEFERVDELGIQRPGLALSSEITAVKECRYGKDTCGQENCVIEERIVEKIVMDKILLWFMDECIVYGWVSREYVCGYVMDECIVDGVS</sequence>
<evidence type="ECO:0000313" key="1">
    <source>
        <dbReference type="EMBL" id="KAF3509328.1"/>
    </source>
</evidence>
<proteinExistence type="predicted"/>